<organism evidence="2 3">
    <name type="scientific">Candidatus Enterocloster excrementigallinarum</name>
    <dbReference type="NCBI Taxonomy" id="2838558"/>
    <lineage>
        <taxon>Bacteria</taxon>
        <taxon>Bacillati</taxon>
        <taxon>Bacillota</taxon>
        <taxon>Clostridia</taxon>
        <taxon>Lachnospirales</taxon>
        <taxon>Lachnospiraceae</taxon>
        <taxon>Enterocloster</taxon>
    </lineage>
</organism>
<evidence type="ECO:0000256" key="1">
    <source>
        <dbReference type="SAM" id="MobiDB-lite"/>
    </source>
</evidence>
<keyword evidence="2" id="KW-0132">Cell division</keyword>
<evidence type="ECO:0000313" key="2">
    <source>
        <dbReference type="EMBL" id="HJC67368.1"/>
    </source>
</evidence>
<dbReference type="SUPFAM" id="SSF102829">
    <property type="entry name" value="Cell division protein ZapA-like"/>
    <property type="match status" value="1"/>
</dbReference>
<protein>
    <submittedName>
        <fullName evidence="2">Cell division protein ZapA</fullName>
    </submittedName>
</protein>
<comment type="caution">
    <text evidence="2">The sequence shown here is derived from an EMBL/GenBank/DDBJ whole genome shotgun (WGS) entry which is preliminary data.</text>
</comment>
<name>A0A9D2PU78_9FIRM</name>
<accession>A0A9D2PU78</accession>
<dbReference type="EMBL" id="DWWB01000067">
    <property type="protein sequence ID" value="HJC67368.1"/>
    <property type="molecule type" value="Genomic_DNA"/>
</dbReference>
<feature type="compositionally biased region" description="Basic and acidic residues" evidence="1">
    <location>
        <begin position="117"/>
        <end position="140"/>
    </location>
</feature>
<dbReference type="Gene3D" id="6.10.250.790">
    <property type="match status" value="1"/>
</dbReference>
<reference evidence="2" key="2">
    <citation type="submission" date="2021-04" db="EMBL/GenBank/DDBJ databases">
        <authorList>
            <person name="Gilroy R."/>
        </authorList>
    </citation>
    <scope>NUCLEOTIDE SEQUENCE</scope>
    <source>
        <strain evidence="2">CHK198-12963</strain>
    </source>
</reference>
<dbReference type="Pfam" id="PF05164">
    <property type="entry name" value="ZapA"/>
    <property type="match status" value="1"/>
</dbReference>
<proteinExistence type="predicted"/>
<dbReference type="InterPro" id="IPR007838">
    <property type="entry name" value="Cell_div_ZapA-like"/>
</dbReference>
<dbReference type="GO" id="GO:0051301">
    <property type="term" value="P:cell division"/>
    <property type="evidence" value="ECO:0007669"/>
    <property type="project" value="UniProtKB-KW"/>
</dbReference>
<dbReference type="InterPro" id="IPR053712">
    <property type="entry name" value="Bac_CellDiv_Activator"/>
</dbReference>
<keyword evidence="2" id="KW-0131">Cell cycle</keyword>
<dbReference type="AlphaFoldDB" id="A0A9D2PU78"/>
<gene>
    <name evidence="2" type="ORF">H9931_11775</name>
</gene>
<feature type="region of interest" description="Disordered" evidence="1">
    <location>
        <begin position="117"/>
        <end position="173"/>
    </location>
</feature>
<evidence type="ECO:0000313" key="3">
    <source>
        <dbReference type="Proteomes" id="UP000823863"/>
    </source>
</evidence>
<dbReference type="InterPro" id="IPR036192">
    <property type="entry name" value="Cell_div_ZapA-like_sf"/>
</dbReference>
<dbReference type="Proteomes" id="UP000823863">
    <property type="component" value="Unassembled WGS sequence"/>
</dbReference>
<sequence length="173" mass="20259">MDSKHYTQVLIDGKVYTLGGSEDEGYLQRVASYVNEKISAMRKFPGFTKQNNEYQTAMIALNIADDYFKSQDQEEMVRDQRDEMERETYSLKHELVSTQMKLEAVLKDLEERQSQLENLGKEKKKLEQKLREREKEREFQENGSSSDEEERTQELTRKAIHAAMEARGAGHKK</sequence>
<reference evidence="2" key="1">
    <citation type="journal article" date="2021" name="PeerJ">
        <title>Extensive microbial diversity within the chicken gut microbiome revealed by metagenomics and culture.</title>
        <authorList>
            <person name="Gilroy R."/>
            <person name="Ravi A."/>
            <person name="Getino M."/>
            <person name="Pursley I."/>
            <person name="Horton D.L."/>
            <person name="Alikhan N.F."/>
            <person name="Baker D."/>
            <person name="Gharbi K."/>
            <person name="Hall N."/>
            <person name="Watson M."/>
            <person name="Adriaenssens E.M."/>
            <person name="Foster-Nyarko E."/>
            <person name="Jarju S."/>
            <person name="Secka A."/>
            <person name="Antonio M."/>
            <person name="Oren A."/>
            <person name="Chaudhuri R.R."/>
            <person name="La Ragione R."/>
            <person name="Hildebrand F."/>
            <person name="Pallen M.J."/>
        </authorList>
    </citation>
    <scope>NUCLEOTIDE SEQUENCE</scope>
    <source>
        <strain evidence="2">CHK198-12963</strain>
    </source>
</reference>